<dbReference type="AlphaFoldDB" id="A0A2W2AVQ6"/>
<accession>A0A2W2AVQ6</accession>
<evidence type="ECO:0000256" key="1">
    <source>
        <dbReference type="ARBA" id="ARBA00000085"/>
    </source>
</evidence>
<name>A0A2W2AVQ6_9HYPH</name>
<dbReference type="PANTHER" id="PTHR45453:SF1">
    <property type="entry name" value="PHOSPHATE REGULON SENSOR PROTEIN PHOR"/>
    <property type="match status" value="1"/>
</dbReference>
<dbReference type="GO" id="GO:0005886">
    <property type="term" value="C:plasma membrane"/>
    <property type="evidence" value="ECO:0007669"/>
    <property type="project" value="UniProtKB-SubCell"/>
</dbReference>
<evidence type="ECO:0000256" key="4">
    <source>
        <dbReference type="ARBA" id="ARBA00022475"/>
    </source>
</evidence>
<dbReference type="SMART" id="SM00388">
    <property type="entry name" value="HisKA"/>
    <property type="match status" value="1"/>
</dbReference>
<dbReference type="InterPro" id="IPR036097">
    <property type="entry name" value="HisK_dim/P_sf"/>
</dbReference>
<dbReference type="EC" id="2.7.13.3" evidence="3"/>
<dbReference type="SUPFAM" id="SSF47384">
    <property type="entry name" value="Homodimeric domain of signal transducing histidine kinase"/>
    <property type="match status" value="1"/>
</dbReference>
<reference evidence="14" key="1">
    <citation type="submission" date="2018-06" db="EMBL/GenBank/DDBJ databases">
        <title>Aestuariibacter litoralis strain KCTC 52945T.</title>
        <authorList>
            <person name="Li X."/>
            <person name="Salam N."/>
            <person name="Li J.-L."/>
            <person name="Chen Y.-M."/>
            <person name="Yang Z.-W."/>
            <person name="Zhang L.-Y."/>
            <person name="Han M.-X."/>
            <person name="Xiao M."/>
            <person name="Li W.-J."/>
        </authorList>
    </citation>
    <scope>NUCLEOTIDE SEQUENCE [LARGE SCALE GENOMIC DNA]</scope>
    <source>
        <strain evidence="14">KCTC 52945</strain>
    </source>
</reference>
<dbReference type="GO" id="GO:0000155">
    <property type="term" value="F:phosphorelay sensor kinase activity"/>
    <property type="evidence" value="ECO:0007669"/>
    <property type="project" value="InterPro"/>
</dbReference>
<dbReference type="InterPro" id="IPR000014">
    <property type="entry name" value="PAS"/>
</dbReference>
<dbReference type="CDD" id="cd00130">
    <property type="entry name" value="PAS"/>
    <property type="match status" value="1"/>
</dbReference>
<evidence type="ECO:0000256" key="7">
    <source>
        <dbReference type="ARBA" id="ARBA00022741"/>
    </source>
</evidence>
<dbReference type="InterPro" id="IPR036890">
    <property type="entry name" value="HATPase_C_sf"/>
</dbReference>
<keyword evidence="4" id="KW-1003">Cell membrane</keyword>
<evidence type="ECO:0000256" key="2">
    <source>
        <dbReference type="ARBA" id="ARBA00004236"/>
    </source>
</evidence>
<evidence type="ECO:0000256" key="5">
    <source>
        <dbReference type="ARBA" id="ARBA00022553"/>
    </source>
</evidence>
<dbReference type="GO" id="GO:0004721">
    <property type="term" value="F:phosphoprotein phosphatase activity"/>
    <property type="evidence" value="ECO:0007669"/>
    <property type="project" value="TreeGrafter"/>
</dbReference>
<evidence type="ECO:0000259" key="12">
    <source>
        <dbReference type="PROSITE" id="PS50109"/>
    </source>
</evidence>
<dbReference type="FunFam" id="3.30.565.10:FF:000006">
    <property type="entry name" value="Sensor histidine kinase WalK"/>
    <property type="match status" value="1"/>
</dbReference>
<sequence length="351" mass="38228">MQLFRPIIRAIRPMPNSVPQPADLVHAMPDPALVVDAQGVVRLANEQAVDLLEADPTGRHLSATLRAPDVLEAVTAATSGAGSASVDYEIRVPVPRAFRAHISCLGQGKGALITLRDLTREQQIERMRADFVANASHELRTPLTALSGFLETIQGPAKSDPKAQEKFLGLMKSQAERMRRLIDDLLSLSRIEMNEHVRPSGEVDLAQVAHHVRDVLSGMAKDFGCEIAVETDGSVTIAGSRDELVQVLQNLAENALKYGSSGKLVEIIVRKNGEWADVSVRDHGPGIAEQHIPRLTERFYRVNVQDSRSRGGTGLGLAIVKHIVNRHRGKLVITSELGKGSTFLMRLPVKG</sequence>
<dbReference type="EMBL" id="QKVK01000005">
    <property type="protein sequence ID" value="PZF76700.1"/>
    <property type="molecule type" value="Genomic_DNA"/>
</dbReference>
<dbReference type="Proteomes" id="UP000248795">
    <property type="component" value="Unassembled WGS sequence"/>
</dbReference>
<dbReference type="InterPro" id="IPR003661">
    <property type="entry name" value="HisK_dim/P_dom"/>
</dbReference>
<evidence type="ECO:0000313" key="13">
    <source>
        <dbReference type="EMBL" id="PZF76700.1"/>
    </source>
</evidence>
<evidence type="ECO:0000256" key="9">
    <source>
        <dbReference type="ARBA" id="ARBA00022840"/>
    </source>
</evidence>
<dbReference type="GO" id="GO:0005524">
    <property type="term" value="F:ATP binding"/>
    <property type="evidence" value="ECO:0007669"/>
    <property type="project" value="UniProtKB-KW"/>
</dbReference>
<dbReference type="PANTHER" id="PTHR45453">
    <property type="entry name" value="PHOSPHATE REGULON SENSOR PROTEIN PHOR"/>
    <property type="match status" value="1"/>
</dbReference>
<dbReference type="GO" id="GO:0016036">
    <property type="term" value="P:cellular response to phosphate starvation"/>
    <property type="evidence" value="ECO:0007669"/>
    <property type="project" value="TreeGrafter"/>
</dbReference>
<keyword evidence="6" id="KW-0808">Transferase</keyword>
<dbReference type="FunFam" id="1.10.287.130:FF:000008">
    <property type="entry name" value="Two-component sensor histidine kinase"/>
    <property type="match status" value="1"/>
</dbReference>
<dbReference type="Gene3D" id="1.10.287.130">
    <property type="match status" value="1"/>
</dbReference>
<evidence type="ECO:0000313" key="14">
    <source>
        <dbReference type="Proteomes" id="UP000248795"/>
    </source>
</evidence>
<evidence type="ECO:0000256" key="6">
    <source>
        <dbReference type="ARBA" id="ARBA00022679"/>
    </source>
</evidence>
<dbReference type="InterPro" id="IPR003594">
    <property type="entry name" value="HATPase_dom"/>
</dbReference>
<dbReference type="InterPro" id="IPR050351">
    <property type="entry name" value="BphY/WalK/GraS-like"/>
</dbReference>
<keyword evidence="9" id="KW-0067">ATP-binding</keyword>
<keyword evidence="8 13" id="KW-0418">Kinase</keyword>
<evidence type="ECO:0000256" key="3">
    <source>
        <dbReference type="ARBA" id="ARBA00012438"/>
    </source>
</evidence>
<keyword evidence="11" id="KW-0472">Membrane</keyword>
<dbReference type="InterPro" id="IPR035965">
    <property type="entry name" value="PAS-like_dom_sf"/>
</dbReference>
<comment type="catalytic activity">
    <reaction evidence="1">
        <text>ATP + protein L-histidine = ADP + protein N-phospho-L-histidine.</text>
        <dbReference type="EC" id="2.7.13.3"/>
    </reaction>
</comment>
<evidence type="ECO:0000256" key="8">
    <source>
        <dbReference type="ARBA" id="ARBA00022777"/>
    </source>
</evidence>
<dbReference type="PROSITE" id="PS50109">
    <property type="entry name" value="HIS_KIN"/>
    <property type="match status" value="1"/>
</dbReference>
<dbReference type="SUPFAM" id="SSF55785">
    <property type="entry name" value="PYP-like sensor domain (PAS domain)"/>
    <property type="match status" value="1"/>
</dbReference>
<dbReference type="InterPro" id="IPR013656">
    <property type="entry name" value="PAS_4"/>
</dbReference>
<evidence type="ECO:0000256" key="11">
    <source>
        <dbReference type="ARBA" id="ARBA00023136"/>
    </source>
</evidence>
<keyword evidence="5" id="KW-0597">Phosphoprotein</keyword>
<dbReference type="CDD" id="cd00075">
    <property type="entry name" value="HATPase"/>
    <property type="match status" value="1"/>
</dbReference>
<keyword evidence="7" id="KW-0547">Nucleotide-binding</keyword>
<protein>
    <recommendedName>
        <fullName evidence="3">histidine kinase</fullName>
        <ecNumber evidence="3">2.7.13.3</ecNumber>
    </recommendedName>
</protein>
<organism evidence="13 14">
    <name type="scientific">Aestuariivirga litoralis</name>
    <dbReference type="NCBI Taxonomy" id="2650924"/>
    <lineage>
        <taxon>Bacteria</taxon>
        <taxon>Pseudomonadati</taxon>
        <taxon>Pseudomonadota</taxon>
        <taxon>Alphaproteobacteria</taxon>
        <taxon>Hyphomicrobiales</taxon>
        <taxon>Aestuariivirgaceae</taxon>
        <taxon>Aestuariivirga</taxon>
    </lineage>
</organism>
<gene>
    <name evidence="13" type="ORF">DK847_12990</name>
</gene>
<dbReference type="PRINTS" id="PR00344">
    <property type="entry name" value="BCTRLSENSOR"/>
</dbReference>
<dbReference type="Pfam" id="PF02518">
    <property type="entry name" value="HATPase_c"/>
    <property type="match status" value="1"/>
</dbReference>
<dbReference type="CDD" id="cd00082">
    <property type="entry name" value="HisKA"/>
    <property type="match status" value="1"/>
</dbReference>
<comment type="subcellular location">
    <subcellularLocation>
        <location evidence="2">Cell membrane</location>
    </subcellularLocation>
</comment>
<comment type="caution">
    <text evidence="13">The sequence shown here is derived from an EMBL/GenBank/DDBJ whole genome shotgun (WGS) entry which is preliminary data.</text>
</comment>
<dbReference type="Gene3D" id="3.30.450.20">
    <property type="entry name" value="PAS domain"/>
    <property type="match status" value="1"/>
</dbReference>
<evidence type="ECO:0000256" key="10">
    <source>
        <dbReference type="ARBA" id="ARBA00023012"/>
    </source>
</evidence>
<dbReference type="Pfam" id="PF08448">
    <property type="entry name" value="PAS_4"/>
    <property type="match status" value="1"/>
</dbReference>
<dbReference type="Pfam" id="PF00512">
    <property type="entry name" value="HisKA"/>
    <property type="match status" value="1"/>
</dbReference>
<dbReference type="InterPro" id="IPR005467">
    <property type="entry name" value="His_kinase_dom"/>
</dbReference>
<dbReference type="Gene3D" id="3.30.565.10">
    <property type="entry name" value="Histidine kinase-like ATPase, C-terminal domain"/>
    <property type="match status" value="1"/>
</dbReference>
<proteinExistence type="predicted"/>
<keyword evidence="14" id="KW-1185">Reference proteome</keyword>
<dbReference type="InterPro" id="IPR004358">
    <property type="entry name" value="Sig_transdc_His_kin-like_C"/>
</dbReference>
<dbReference type="SUPFAM" id="SSF55874">
    <property type="entry name" value="ATPase domain of HSP90 chaperone/DNA topoisomerase II/histidine kinase"/>
    <property type="match status" value="1"/>
</dbReference>
<keyword evidence="10" id="KW-0902">Two-component regulatory system</keyword>
<feature type="domain" description="Histidine kinase" evidence="12">
    <location>
        <begin position="134"/>
        <end position="351"/>
    </location>
</feature>
<dbReference type="SMART" id="SM00387">
    <property type="entry name" value="HATPase_c"/>
    <property type="match status" value="1"/>
</dbReference>